<reference evidence="2" key="1">
    <citation type="submission" date="2016-11" db="EMBL/GenBank/DDBJ databases">
        <title>The genome sequence of Colletotrichum cuscutae.</title>
        <authorList>
            <person name="Baroncelli R."/>
        </authorList>
    </citation>
    <scope>NUCLEOTIDE SEQUENCE</scope>
    <source>
        <strain evidence="2">IMI 304802</strain>
    </source>
</reference>
<sequence>MFHCLVYVRLSQAILAQRLTRSMIKRFLSTPIFALQGRKGKDTNGRFHGDEYESRQDPNRYESNKPSSLSAHYIHARPHEMPTFDGYVLGSMELFHHLSSPIPTNGPVSLSTSSNPERWVGLAAAERGWLAGRHQPQANRRPNVQYSDILEAATPTRPLPPGPNIDFRGSFSYKLSSARSTGWQQRQIRKSTGGSYGTDGWRCHEMTGQGCRTPASKLPCLTHSQTFIYVLHSSAATRPRRDTKLLLKEKKARQNAAWLSEAAEKVGGYGRGSELLQTPLQDRDGGRGDAPRTMPASCFAFYEYDDGQALRELKASSRKWQKQGLSALSYNTCMSAFGVLGWAMARWHGWEWELEATPHRCRFDNGTPKAKDAAKSSVGAPAATTKTSLTFANSLPLRMNSPSHGQGHGSYAGKSQSCLRTPLFSAAYLDPNFADISDLNEQPI</sequence>
<name>A0AAI9UI48_9PEZI</name>
<accession>A0AAI9UI48</accession>
<gene>
    <name evidence="2" type="ORF">CCUS01_09049</name>
</gene>
<dbReference type="AlphaFoldDB" id="A0AAI9UI48"/>
<protein>
    <submittedName>
        <fullName evidence="2">Uncharacterized protein</fullName>
    </submittedName>
</protein>
<organism evidence="2 3">
    <name type="scientific">Colletotrichum cuscutae</name>
    <dbReference type="NCBI Taxonomy" id="1209917"/>
    <lineage>
        <taxon>Eukaryota</taxon>
        <taxon>Fungi</taxon>
        <taxon>Dikarya</taxon>
        <taxon>Ascomycota</taxon>
        <taxon>Pezizomycotina</taxon>
        <taxon>Sordariomycetes</taxon>
        <taxon>Hypocreomycetidae</taxon>
        <taxon>Glomerellales</taxon>
        <taxon>Glomerellaceae</taxon>
        <taxon>Colletotrichum</taxon>
        <taxon>Colletotrichum acutatum species complex</taxon>
    </lineage>
</organism>
<evidence type="ECO:0000313" key="2">
    <source>
        <dbReference type="EMBL" id="KAK1458795.1"/>
    </source>
</evidence>
<dbReference type="Proteomes" id="UP001239213">
    <property type="component" value="Unassembled WGS sequence"/>
</dbReference>
<keyword evidence="3" id="KW-1185">Reference proteome</keyword>
<proteinExistence type="predicted"/>
<dbReference type="EMBL" id="MPDP01000275">
    <property type="protein sequence ID" value="KAK1458795.1"/>
    <property type="molecule type" value="Genomic_DNA"/>
</dbReference>
<comment type="caution">
    <text evidence="2">The sequence shown here is derived from an EMBL/GenBank/DDBJ whole genome shotgun (WGS) entry which is preliminary data.</text>
</comment>
<feature type="compositionally biased region" description="Basic and acidic residues" evidence="1">
    <location>
        <begin position="39"/>
        <end position="63"/>
    </location>
</feature>
<evidence type="ECO:0000313" key="3">
    <source>
        <dbReference type="Proteomes" id="UP001239213"/>
    </source>
</evidence>
<evidence type="ECO:0000256" key="1">
    <source>
        <dbReference type="SAM" id="MobiDB-lite"/>
    </source>
</evidence>
<feature type="region of interest" description="Disordered" evidence="1">
    <location>
        <begin position="39"/>
        <end position="67"/>
    </location>
</feature>